<evidence type="ECO:0000256" key="1">
    <source>
        <dbReference type="ARBA" id="ARBA00023015"/>
    </source>
</evidence>
<dbReference type="Proteomes" id="UP001595632">
    <property type="component" value="Unassembled WGS sequence"/>
</dbReference>
<dbReference type="Gene3D" id="1.10.10.10">
    <property type="entry name" value="Winged helix-like DNA-binding domain superfamily/Winged helix DNA-binding domain"/>
    <property type="match status" value="1"/>
</dbReference>
<evidence type="ECO:0000313" key="7">
    <source>
        <dbReference type="Proteomes" id="UP001595632"/>
    </source>
</evidence>
<feature type="domain" description="IclR-ED" evidence="5">
    <location>
        <begin position="69"/>
        <end position="252"/>
    </location>
</feature>
<dbReference type="Pfam" id="PF01614">
    <property type="entry name" value="IclR_C"/>
    <property type="match status" value="1"/>
</dbReference>
<name>A0ABV7GQQ8_9RHOB</name>
<keyword evidence="7" id="KW-1185">Reference proteome</keyword>
<dbReference type="InterPro" id="IPR036390">
    <property type="entry name" value="WH_DNA-bd_sf"/>
</dbReference>
<sequence>METKNVKTLGKLVGVLECFSTTERTLTVTEIAERTGLPRSTAHRSILALKEVGFLEQERARDEYRLGIRLFQFGATVLSNMDLQRKARPYCEALSSLTSESVHLCVFDGERMVFVERATGGPTGDQNDMIVMEISPCYCTGVGKATLAFQDEATINRVISAGQDRFTPHTIVDPDDLRRDLADIRERGYALDCEEHKVNVRCVSAPIRNSAGSVFAAISASGPARRMTEANQHRLAPYVVSHAEAISRKLGWVPAAPDEAAGDAP</sequence>
<accession>A0ABV7GQQ8</accession>
<evidence type="ECO:0000256" key="3">
    <source>
        <dbReference type="ARBA" id="ARBA00023163"/>
    </source>
</evidence>
<keyword evidence="1" id="KW-0805">Transcription regulation</keyword>
<proteinExistence type="predicted"/>
<dbReference type="PANTHER" id="PTHR30136">
    <property type="entry name" value="HELIX-TURN-HELIX TRANSCRIPTIONAL REGULATOR, ICLR FAMILY"/>
    <property type="match status" value="1"/>
</dbReference>
<dbReference type="InterPro" id="IPR014757">
    <property type="entry name" value="Tscrpt_reg_IclR_C"/>
</dbReference>
<feature type="domain" description="HTH iclR-type" evidence="4">
    <location>
        <begin position="6"/>
        <end position="68"/>
    </location>
</feature>
<dbReference type="Gene3D" id="3.30.450.40">
    <property type="match status" value="1"/>
</dbReference>
<dbReference type="InterPro" id="IPR005471">
    <property type="entry name" value="Tscrpt_reg_IclR_N"/>
</dbReference>
<dbReference type="PROSITE" id="PS51077">
    <property type="entry name" value="HTH_ICLR"/>
    <property type="match status" value="1"/>
</dbReference>
<evidence type="ECO:0000313" key="6">
    <source>
        <dbReference type="EMBL" id="MFC3141866.1"/>
    </source>
</evidence>
<evidence type="ECO:0000259" key="5">
    <source>
        <dbReference type="PROSITE" id="PS51078"/>
    </source>
</evidence>
<dbReference type="SMART" id="SM00346">
    <property type="entry name" value="HTH_ICLR"/>
    <property type="match status" value="1"/>
</dbReference>
<dbReference type="EMBL" id="JBHRTB010000010">
    <property type="protein sequence ID" value="MFC3141866.1"/>
    <property type="molecule type" value="Genomic_DNA"/>
</dbReference>
<dbReference type="InterPro" id="IPR029016">
    <property type="entry name" value="GAF-like_dom_sf"/>
</dbReference>
<evidence type="ECO:0000259" key="4">
    <source>
        <dbReference type="PROSITE" id="PS51077"/>
    </source>
</evidence>
<dbReference type="SUPFAM" id="SSF46785">
    <property type="entry name" value="Winged helix' DNA-binding domain"/>
    <property type="match status" value="1"/>
</dbReference>
<dbReference type="RefSeq" id="WP_275631885.1">
    <property type="nucleotide sequence ID" value="NZ_JARGYD010000002.1"/>
</dbReference>
<dbReference type="InterPro" id="IPR036388">
    <property type="entry name" value="WH-like_DNA-bd_sf"/>
</dbReference>
<dbReference type="CDD" id="cd00090">
    <property type="entry name" value="HTH_ARSR"/>
    <property type="match status" value="1"/>
</dbReference>
<organism evidence="6 7">
    <name type="scientific">Psychromarinibacter halotolerans</name>
    <dbReference type="NCBI Taxonomy" id="1775175"/>
    <lineage>
        <taxon>Bacteria</taxon>
        <taxon>Pseudomonadati</taxon>
        <taxon>Pseudomonadota</taxon>
        <taxon>Alphaproteobacteria</taxon>
        <taxon>Rhodobacterales</taxon>
        <taxon>Paracoccaceae</taxon>
        <taxon>Psychromarinibacter</taxon>
    </lineage>
</organism>
<dbReference type="SUPFAM" id="SSF55781">
    <property type="entry name" value="GAF domain-like"/>
    <property type="match status" value="1"/>
</dbReference>
<dbReference type="PANTHER" id="PTHR30136:SF35">
    <property type="entry name" value="HTH-TYPE TRANSCRIPTIONAL REGULATOR RV1719"/>
    <property type="match status" value="1"/>
</dbReference>
<dbReference type="Pfam" id="PF09339">
    <property type="entry name" value="HTH_IclR"/>
    <property type="match status" value="1"/>
</dbReference>
<keyword evidence="3" id="KW-0804">Transcription</keyword>
<gene>
    <name evidence="6" type="ORF">ACFOGP_04060</name>
</gene>
<dbReference type="InterPro" id="IPR050707">
    <property type="entry name" value="HTH_MetabolicPath_Reg"/>
</dbReference>
<dbReference type="PROSITE" id="PS51078">
    <property type="entry name" value="ICLR_ED"/>
    <property type="match status" value="1"/>
</dbReference>
<dbReference type="InterPro" id="IPR011991">
    <property type="entry name" value="ArsR-like_HTH"/>
</dbReference>
<reference evidence="7" key="1">
    <citation type="journal article" date="2019" name="Int. J. Syst. Evol. Microbiol.">
        <title>The Global Catalogue of Microorganisms (GCM) 10K type strain sequencing project: providing services to taxonomists for standard genome sequencing and annotation.</title>
        <authorList>
            <consortium name="The Broad Institute Genomics Platform"/>
            <consortium name="The Broad Institute Genome Sequencing Center for Infectious Disease"/>
            <person name="Wu L."/>
            <person name="Ma J."/>
        </authorList>
    </citation>
    <scope>NUCLEOTIDE SEQUENCE [LARGE SCALE GENOMIC DNA]</scope>
    <source>
        <strain evidence="7">KCTC 52366</strain>
    </source>
</reference>
<comment type="caution">
    <text evidence="6">The sequence shown here is derived from an EMBL/GenBank/DDBJ whole genome shotgun (WGS) entry which is preliminary data.</text>
</comment>
<keyword evidence="2" id="KW-0238">DNA-binding</keyword>
<evidence type="ECO:0000256" key="2">
    <source>
        <dbReference type="ARBA" id="ARBA00023125"/>
    </source>
</evidence>
<protein>
    <submittedName>
        <fullName evidence="6">IclR family transcriptional regulator</fullName>
    </submittedName>
</protein>